<dbReference type="EMBL" id="KN822275">
    <property type="protein sequence ID" value="KIM51206.1"/>
    <property type="molecule type" value="Genomic_DNA"/>
</dbReference>
<keyword evidence="2" id="KW-1133">Transmembrane helix</keyword>
<feature type="compositionally biased region" description="Pro residues" evidence="1">
    <location>
        <begin position="368"/>
        <end position="377"/>
    </location>
</feature>
<feature type="region of interest" description="Disordered" evidence="1">
    <location>
        <begin position="271"/>
        <end position="434"/>
    </location>
</feature>
<reference evidence="4" key="2">
    <citation type="submission" date="2015-01" db="EMBL/GenBank/DDBJ databases">
        <title>Evolutionary Origins and Diversification of the Mycorrhizal Mutualists.</title>
        <authorList>
            <consortium name="DOE Joint Genome Institute"/>
            <consortium name="Mycorrhizal Genomics Consortium"/>
            <person name="Kohler A."/>
            <person name="Kuo A."/>
            <person name="Nagy L.G."/>
            <person name="Floudas D."/>
            <person name="Copeland A."/>
            <person name="Barry K.W."/>
            <person name="Cichocki N."/>
            <person name="Veneault-Fourrey C."/>
            <person name="LaButti K."/>
            <person name="Lindquist E.A."/>
            <person name="Lipzen A."/>
            <person name="Lundell T."/>
            <person name="Morin E."/>
            <person name="Murat C."/>
            <person name="Riley R."/>
            <person name="Ohm R."/>
            <person name="Sun H."/>
            <person name="Tunlid A."/>
            <person name="Henrissat B."/>
            <person name="Grigoriev I.V."/>
            <person name="Hibbett D.S."/>
            <person name="Martin F."/>
        </authorList>
    </citation>
    <scope>NUCLEOTIDE SEQUENCE [LARGE SCALE GENOMIC DNA]</scope>
    <source>
        <strain evidence="4">Foug A</strain>
    </source>
</reference>
<dbReference type="CDD" id="cd12087">
    <property type="entry name" value="TM_EGFR-like"/>
    <property type="match status" value="1"/>
</dbReference>
<feature type="transmembrane region" description="Helical" evidence="2">
    <location>
        <begin position="158"/>
        <end position="181"/>
    </location>
</feature>
<proteinExistence type="predicted"/>
<feature type="compositionally biased region" description="Basic and acidic residues" evidence="1">
    <location>
        <begin position="410"/>
        <end position="419"/>
    </location>
</feature>
<reference evidence="3 4" key="1">
    <citation type="submission" date="2014-04" db="EMBL/GenBank/DDBJ databases">
        <authorList>
            <consortium name="DOE Joint Genome Institute"/>
            <person name="Kuo A."/>
            <person name="Kohler A."/>
            <person name="Nagy L.G."/>
            <person name="Floudas D."/>
            <person name="Copeland A."/>
            <person name="Barry K.W."/>
            <person name="Cichocki N."/>
            <person name="Veneault-Fourrey C."/>
            <person name="LaButti K."/>
            <person name="Lindquist E.A."/>
            <person name="Lipzen A."/>
            <person name="Lundell T."/>
            <person name="Morin E."/>
            <person name="Murat C."/>
            <person name="Sun H."/>
            <person name="Tunlid A."/>
            <person name="Henrissat B."/>
            <person name="Grigoriev I.V."/>
            <person name="Hibbett D.S."/>
            <person name="Martin F."/>
            <person name="Nordberg H.P."/>
            <person name="Cantor M.N."/>
            <person name="Hua S.X."/>
        </authorList>
    </citation>
    <scope>NUCLEOTIDE SEQUENCE [LARGE SCALE GENOMIC DNA]</scope>
    <source>
        <strain evidence="3 4">Foug A</strain>
    </source>
</reference>
<organism evidence="3 4">
    <name type="scientific">Scleroderma citrinum Foug A</name>
    <dbReference type="NCBI Taxonomy" id="1036808"/>
    <lineage>
        <taxon>Eukaryota</taxon>
        <taxon>Fungi</taxon>
        <taxon>Dikarya</taxon>
        <taxon>Basidiomycota</taxon>
        <taxon>Agaricomycotina</taxon>
        <taxon>Agaricomycetes</taxon>
        <taxon>Agaricomycetidae</taxon>
        <taxon>Boletales</taxon>
        <taxon>Sclerodermatineae</taxon>
        <taxon>Sclerodermataceae</taxon>
        <taxon>Scleroderma</taxon>
    </lineage>
</organism>
<protein>
    <recommendedName>
        <fullName evidence="5">Transmembrane protein</fullName>
    </recommendedName>
</protein>
<evidence type="ECO:0000256" key="1">
    <source>
        <dbReference type="SAM" id="MobiDB-lite"/>
    </source>
</evidence>
<feature type="compositionally biased region" description="Polar residues" evidence="1">
    <location>
        <begin position="350"/>
        <end position="367"/>
    </location>
</feature>
<evidence type="ECO:0000313" key="4">
    <source>
        <dbReference type="Proteomes" id="UP000053989"/>
    </source>
</evidence>
<evidence type="ECO:0000313" key="3">
    <source>
        <dbReference type="EMBL" id="KIM51206.1"/>
    </source>
</evidence>
<keyword evidence="2" id="KW-0812">Transmembrane</keyword>
<feature type="compositionally biased region" description="Pro residues" evidence="1">
    <location>
        <begin position="295"/>
        <end position="312"/>
    </location>
</feature>
<evidence type="ECO:0008006" key="5">
    <source>
        <dbReference type="Google" id="ProtNLM"/>
    </source>
</evidence>
<feature type="compositionally biased region" description="Polar residues" evidence="1">
    <location>
        <begin position="201"/>
        <end position="215"/>
    </location>
</feature>
<feature type="compositionally biased region" description="Polar residues" evidence="1">
    <location>
        <begin position="387"/>
        <end position="406"/>
    </location>
</feature>
<feature type="compositionally biased region" description="Basic residues" evidence="1">
    <location>
        <begin position="334"/>
        <end position="344"/>
    </location>
</feature>
<dbReference type="AlphaFoldDB" id="A0A0C3D547"/>
<evidence type="ECO:0000256" key="2">
    <source>
        <dbReference type="SAM" id="Phobius"/>
    </source>
</evidence>
<keyword evidence="2" id="KW-0472">Membrane</keyword>
<dbReference type="Proteomes" id="UP000053989">
    <property type="component" value="Unassembled WGS sequence"/>
</dbReference>
<feature type="compositionally biased region" description="Low complexity" evidence="1">
    <location>
        <begin position="134"/>
        <end position="152"/>
    </location>
</feature>
<accession>A0A0C3D547</accession>
<dbReference type="STRING" id="1036808.A0A0C3D547"/>
<gene>
    <name evidence="3" type="ORF">SCLCIDRAFT_1224731</name>
</gene>
<dbReference type="HOGENOM" id="CLU_615484_0_0_1"/>
<feature type="region of interest" description="Disordered" evidence="1">
    <location>
        <begin position="122"/>
        <end position="152"/>
    </location>
</feature>
<sequence>MSSLNCPQFTNQHGQDPCSTAQMADQVCVSDYTITTTLFQESLYIPNATTANPCTCSWASYNLLSACSYCVGVRNYTRCATWSASCGSNASSTTYFPSPLPSGIPYFAGTNPNNWTNGTFDPTQAANMGSGNHADLTGPTTTSTSSATPTAASSDTSAIIGSIVGALAFIFLIGLLLCFIVRRHRRQVKARHAILTHSQPPAVTPTLRTRPSQASMPMGQAPTSPYPVSAYGSSHGFSATSLHPISPTSTVTTVPFSPPISDAADMISPFLASPTRPAPGSSKVAEALAERMSSQPPPVPPRGRMNPPPYSPTGPGGDSPSQSAPSPSPPPNVPRKRSTKRYIKHLANGSVESANSGMPLSVENDNASPPPPQPRRQPVPRLRGAQMLSTDSRENNGSTVTLSSTGHAGDSARHHDAKVGQKGSITPRKHRPAL</sequence>
<feature type="region of interest" description="Disordered" evidence="1">
    <location>
        <begin position="201"/>
        <end position="222"/>
    </location>
</feature>
<dbReference type="OrthoDB" id="2796893at2759"/>
<dbReference type="InParanoid" id="A0A0C3D547"/>
<name>A0A0C3D547_9AGAM</name>
<keyword evidence="4" id="KW-1185">Reference proteome</keyword>